<organism evidence="1 2">
    <name type="scientific">Pleuronectes platessa</name>
    <name type="common">European plaice</name>
    <dbReference type="NCBI Taxonomy" id="8262"/>
    <lineage>
        <taxon>Eukaryota</taxon>
        <taxon>Metazoa</taxon>
        <taxon>Chordata</taxon>
        <taxon>Craniata</taxon>
        <taxon>Vertebrata</taxon>
        <taxon>Euteleostomi</taxon>
        <taxon>Actinopterygii</taxon>
        <taxon>Neopterygii</taxon>
        <taxon>Teleostei</taxon>
        <taxon>Neoteleostei</taxon>
        <taxon>Acanthomorphata</taxon>
        <taxon>Carangaria</taxon>
        <taxon>Pleuronectiformes</taxon>
        <taxon>Pleuronectoidei</taxon>
        <taxon>Pleuronectidae</taxon>
        <taxon>Pleuronectes</taxon>
    </lineage>
</organism>
<protein>
    <submittedName>
        <fullName evidence="1">Uncharacterized protein</fullName>
    </submittedName>
</protein>
<name>A0A9N7VG73_PLEPL</name>
<reference evidence="1" key="1">
    <citation type="submission" date="2020-03" db="EMBL/GenBank/DDBJ databases">
        <authorList>
            <person name="Weist P."/>
        </authorList>
    </citation>
    <scope>NUCLEOTIDE SEQUENCE</scope>
</reference>
<dbReference type="EMBL" id="CADEAL010004119">
    <property type="protein sequence ID" value="CAB1452182.1"/>
    <property type="molecule type" value="Genomic_DNA"/>
</dbReference>
<accession>A0A9N7VG73</accession>
<proteinExistence type="predicted"/>
<dbReference type="AlphaFoldDB" id="A0A9N7VG73"/>
<comment type="caution">
    <text evidence="1">The sequence shown here is derived from an EMBL/GenBank/DDBJ whole genome shotgun (WGS) entry which is preliminary data.</text>
</comment>
<keyword evidence="2" id="KW-1185">Reference proteome</keyword>
<dbReference type="Proteomes" id="UP001153269">
    <property type="component" value="Unassembled WGS sequence"/>
</dbReference>
<evidence type="ECO:0000313" key="2">
    <source>
        <dbReference type="Proteomes" id="UP001153269"/>
    </source>
</evidence>
<gene>
    <name evidence="1" type="ORF">PLEPLA_LOCUS39922</name>
</gene>
<evidence type="ECO:0000313" key="1">
    <source>
        <dbReference type="EMBL" id="CAB1452182.1"/>
    </source>
</evidence>
<sequence length="124" mass="13518">MSTICLPPWDTLLPPSQGQRDKSRPVLTHRAITPPLLCSAAHDEPSADDFSRSITLGTISIQQVDVEQWLVVHSLSPPASLLMSLLLPKPVCLLLGDVVSCQLSEQKSPNLKVRSSDLSDSRTH</sequence>